<sequence>MLLAGEDENADVELSQAQATLGTLTCGLTIGLVVQSLIAPDSLPTSEQITEALNLVRAIGLISGQTGCGLS</sequence>
<evidence type="ECO:0000313" key="2">
    <source>
        <dbReference type="Proteomes" id="UP000245283"/>
    </source>
</evidence>
<gene>
    <name evidence="1" type="ORF">DD236_00260</name>
</gene>
<protein>
    <recommendedName>
        <fullName evidence="3">Tetracyclin repressor-like C-terminal domain-containing protein</fullName>
    </recommendedName>
</protein>
<reference evidence="2" key="1">
    <citation type="submission" date="2018-05" db="EMBL/GenBank/DDBJ databases">
        <authorList>
            <person name="Li Y."/>
        </authorList>
    </citation>
    <scope>NUCLEOTIDE SEQUENCE [LARGE SCALE GENOMIC DNA]</scope>
    <source>
        <strain evidence="2">sk1b4</strain>
    </source>
</reference>
<comment type="caution">
    <text evidence="1">The sequence shown here is derived from an EMBL/GenBank/DDBJ whole genome shotgun (WGS) entry which is preliminary data.</text>
</comment>
<proteinExistence type="predicted"/>
<accession>A0A2V1KBJ4</accession>
<keyword evidence="2" id="KW-1185">Reference proteome</keyword>
<dbReference type="EMBL" id="QETB01000001">
    <property type="protein sequence ID" value="PWF26887.1"/>
    <property type="molecule type" value="Genomic_DNA"/>
</dbReference>
<organism evidence="1 2">
    <name type="scientific">Ancrocorticia populi</name>
    <dbReference type="NCBI Taxonomy" id="2175228"/>
    <lineage>
        <taxon>Bacteria</taxon>
        <taxon>Bacillati</taxon>
        <taxon>Actinomycetota</taxon>
        <taxon>Actinomycetes</taxon>
        <taxon>Actinomycetales</taxon>
        <taxon>Actinomycetaceae</taxon>
        <taxon>Ancrocorticia</taxon>
    </lineage>
</organism>
<dbReference type="AlphaFoldDB" id="A0A2V1KBJ4"/>
<evidence type="ECO:0008006" key="3">
    <source>
        <dbReference type="Google" id="ProtNLM"/>
    </source>
</evidence>
<dbReference type="RefSeq" id="WP_109092389.1">
    <property type="nucleotide sequence ID" value="NZ_JBQDCU010000002.1"/>
</dbReference>
<evidence type="ECO:0000313" key="1">
    <source>
        <dbReference type="EMBL" id="PWF26887.1"/>
    </source>
</evidence>
<name>A0A2V1KBJ4_9ACTO</name>
<dbReference type="Proteomes" id="UP000245283">
    <property type="component" value="Unassembled WGS sequence"/>
</dbReference>